<keyword evidence="3" id="KW-1185">Reference proteome</keyword>
<dbReference type="EMBL" id="JAUSUY010000007">
    <property type="protein sequence ID" value="MDT3426633.1"/>
    <property type="molecule type" value="Genomic_DNA"/>
</dbReference>
<name>A0ABU3H729_9BACL</name>
<evidence type="ECO:0000313" key="2">
    <source>
        <dbReference type="EMBL" id="MDT3426633.1"/>
    </source>
</evidence>
<sequence length="96" mass="10805">MPAENERLLEQAWRQAQDTPELVLGMDDFAIKKGHTYNTGIHDLRGETMLDLLAGRKLDALHAYAEQHPDFLSLNPKAVVMDLAQMYHTLAVVFAS</sequence>
<organism evidence="2 3">
    <name type="scientific">Paenibacillus forsythiae</name>
    <dbReference type="NCBI Taxonomy" id="365616"/>
    <lineage>
        <taxon>Bacteria</taxon>
        <taxon>Bacillati</taxon>
        <taxon>Bacillota</taxon>
        <taxon>Bacilli</taxon>
        <taxon>Bacillales</taxon>
        <taxon>Paenibacillaceae</taxon>
        <taxon>Paenibacillus</taxon>
    </lineage>
</organism>
<feature type="domain" description="Transposase IS204/IS1001/IS1096/IS1165 DDE" evidence="1">
    <location>
        <begin position="24"/>
        <end position="90"/>
    </location>
</feature>
<proteinExistence type="predicted"/>
<dbReference type="Pfam" id="PF01610">
    <property type="entry name" value="DDE_Tnp_ISL3"/>
    <property type="match status" value="1"/>
</dbReference>
<protein>
    <submittedName>
        <fullName evidence="2">Transposase</fullName>
    </submittedName>
</protein>
<dbReference type="Proteomes" id="UP001248709">
    <property type="component" value="Unassembled WGS sequence"/>
</dbReference>
<evidence type="ECO:0000259" key="1">
    <source>
        <dbReference type="Pfam" id="PF01610"/>
    </source>
</evidence>
<gene>
    <name evidence="2" type="ORF">J2Z22_002159</name>
</gene>
<reference evidence="2 3" key="1">
    <citation type="submission" date="2023-07" db="EMBL/GenBank/DDBJ databases">
        <title>Genomic Encyclopedia of Type Strains, Phase IV (KMG-IV): sequencing the most valuable type-strain genomes for metagenomic binning, comparative biology and taxonomic classification.</title>
        <authorList>
            <person name="Goeker M."/>
        </authorList>
    </citation>
    <scope>NUCLEOTIDE SEQUENCE [LARGE SCALE GENOMIC DNA]</scope>
    <source>
        <strain evidence="2 3">T98</strain>
    </source>
</reference>
<comment type="caution">
    <text evidence="2">The sequence shown here is derived from an EMBL/GenBank/DDBJ whole genome shotgun (WGS) entry which is preliminary data.</text>
</comment>
<accession>A0ABU3H729</accession>
<dbReference type="RefSeq" id="WP_025701681.1">
    <property type="nucleotide sequence ID" value="NZ_JAUSUY010000007.1"/>
</dbReference>
<evidence type="ECO:0000313" key="3">
    <source>
        <dbReference type="Proteomes" id="UP001248709"/>
    </source>
</evidence>
<dbReference type="InterPro" id="IPR002560">
    <property type="entry name" value="Transposase_DDE"/>
</dbReference>